<sequence length="344" mass="38355">MSLLPKTFKILSESDGDARRQTAKCLGTEVKQIYDRWVNEAKELEGNELAVRVGWAKDLLEISSNPEKYGDEADDLLVDAMGIDRSQKKFYRNVARFIDDKLLKEIERFNGDANSQYGRITWSHLAALARTCDPDIQHNLLRKCAEQRWSVMVLHEYVDEAIKRKPGSNSTETRKRGSQTLIKKAARCAENLSQAAAPVLEKQFLEEVGKIKENRRPETIQKFEEAIDSLKACGERLNATEEAIVKAIATLRGDKQTEVAMLNAEQAPTVRPKVKKKVKQKRKPAPSSSSGSTATGERIKKKKKVSKKKPAAKAPGPQEKSASSSGSVVKKKKRRRTVPAAAAT</sequence>
<feature type="compositionally biased region" description="Low complexity" evidence="1">
    <location>
        <begin position="285"/>
        <end position="296"/>
    </location>
</feature>
<dbReference type="RefSeq" id="WP_068133546.1">
    <property type="nucleotide sequence ID" value="NZ_CP042914.1"/>
</dbReference>
<organism evidence="2 3">
    <name type="scientific">Roseimaritima ulvae</name>
    <dbReference type="NCBI Taxonomy" id="980254"/>
    <lineage>
        <taxon>Bacteria</taxon>
        <taxon>Pseudomonadati</taxon>
        <taxon>Planctomycetota</taxon>
        <taxon>Planctomycetia</taxon>
        <taxon>Pirellulales</taxon>
        <taxon>Pirellulaceae</taxon>
        <taxon>Roseimaritima</taxon>
    </lineage>
</organism>
<dbReference type="KEGG" id="rul:UC8_33580"/>
<dbReference type="Proteomes" id="UP000325286">
    <property type="component" value="Chromosome"/>
</dbReference>
<feature type="compositionally biased region" description="Basic residues" evidence="1">
    <location>
        <begin position="299"/>
        <end position="311"/>
    </location>
</feature>
<name>A0A5B9QTS1_9BACT</name>
<evidence type="ECO:0000313" key="2">
    <source>
        <dbReference type="EMBL" id="QEG41339.1"/>
    </source>
</evidence>
<reference evidence="2 3" key="1">
    <citation type="submission" date="2019-08" db="EMBL/GenBank/DDBJ databases">
        <title>Deep-cultivation of Planctomycetes and their phenomic and genomic characterization uncovers novel biology.</title>
        <authorList>
            <person name="Wiegand S."/>
            <person name="Jogler M."/>
            <person name="Boedeker C."/>
            <person name="Pinto D."/>
            <person name="Vollmers J."/>
            <person name="Rivas-Marin E."/>
            <person name="Kohn T."/>
            <person name="Peeters S.H."/>
            <person name="Heuer A."/>
            <person name="Rast P."/>
            <person name="Oberbeckmann S."/>
            <person name="Bunk B."/>
            <person name="Jeske O."/>
            <person name="Meyerdierks A."/>
            <person name="Storesund J.E."/>
            <person name="Kallscheuer N."/>
            <person name="Luecker S."/>
            <person name="Lage O.M."/>
            <person name="Pohl T."/>
            <person name="Merkel B.J."/>
            <person name="Hornburger P."/>
            <person name="Mueller R.-W."/>
            <person name="Bruemmer F."/>
            <person name="Labrenz M."/>
            <person name="Spormann A.M."/>
            <person name="Op den Camp H."/>
            <person name="Overmann J."/>
            <person name="Amann R."/>
            <person name="Jetten M.S.M."/>
            <person name="Mascher T."/>
            <person name="Medema M.H."/>
            <person name="Devos D.P."/>
            <person name="Kaster A.-K."/>
            <person name="Ovreas L."/>
            <person name="Rohde M."/>
            <person name="Galperin M.Y."/>
            <person name="Jogler C."/>
        </authorList>
    </citation>
    <scope>NUCLEOTIDE SEQUENCE [LARGE SCALE GENOMIC DNA]</scope>
    <source>
        <strain evidence="2 3">UC8</strain>
    </source>
</reference>
<evidence type="ECO:0000313" key="3">
    <source>
        <dbReference type="Proteomes" id="UP000325286"/>
    </source>
</evidence>
<protein>
    <submittedName>
        <fullName evidence="2">Uncharacterized protein</fullName>
    </submittedName>
</protein>
<accession>A0A5B9QTS1</accession>
<keyword evidence="3" id="KW-1185">Reference proteome</keyword>
<dbReference type="EMBL" id="CP042914">
    <property type="protein sequence ID" value="QEG41339.1"/>
    <property type="molecule type" value="Genomic_DNA"/>
</dbReference>
<feature type="compositionally biased region" description="Low complexity" evidence="1">
    <location>
        <begin position="312"/>
        <end position="328"/>
    </location>
</feature>
<gene>
    <name evidence="2" type="ORF">UC8_33580</name>
</gene>
<feature type="compositionally biased region" description="Basic residues" evidence="1">
    <location>
        <begin position="272"/>
        <end position="284"/>
    </location>
</feature>
<proteinExistence type="predicted"/>
<feature type="region of interest" description="Disordered" evidence="1">
    <location>
        <begin position="262"/>
        <end position="344"/>
    </location>
</feature>
<dbReference type="AlphaFoldDB" id="A0A5B9QTS1"/>
<evidence type="ECO:0000256" key="1">
    <source>
        <dbReference type="SAM" id="MobiDB-lite"/>
    </source>
</evidence>